<evidence type="ECO:0000313" key="3">
    <source>
        <dbReference type="EMBL" id="GFZ78523.1"/>
    </source>
</evidence>
<keyword evidence="2" id="KW-1133">Transmembrane helix</keyword>
<evidence type="ECO:0008006" key="5">
    <source>
        <dbReference type="Google" id="ProtNLM"/>
    </source>
</evidence>
<proteinExistence type="predicted"/>
<keyword evidence="2" id="KW-0472">Membrane</keyword>
<feature type="coiled-coil region" evidence="1">
    <location>
        <begin position="136"/>
        <end position="163"/>
    </location>
</feature>
<dbReference type="Proteomes" id="UP000615455">
    <property type="component" value="Unassembled WGS sequence"/>
</dbReference>
<reference evidence="4" key="1">
    <citation type="journal article" date="2019" name="Int. J. Syst. Evol. Microbiol.">
        <title>The Global Catalogue of Microorganisms (GCM) 10K type strain sequencing project: providing services to taxonomists for standard genome sequencing and annotation.</title>
        <authorList>
            <consortium name="The Broad Institute Genomics Platform"/>
            <consortium name="The Broad Institute Genome Sequencing Center for Infectious Disease"/>
            <person name="Wu L."/>
            <person name="Ma J."/>
        </authorList>
    </citation>
    <scope>NUCLEOTIDE SEQUENCE [LARGE SCALE GENOMIC DNA]</scope>
    <source>
        <strain evidence="4">CGMCC 1.15043</strain>
    </source>
</reference>
<keyword evidence="2" id="KW-0812">Transmembrane</keyword>
<gene>
    <name evidence="3" type="ORF">GCM10008018_25010</name>
</gene>
<organism evidence="3 4">
    <name type="scientific">Paenibacillus marchantiophytorum</name>
    <dbReference type="NCBI Taxonomy" id="1619310"/>
    <lineage>
        <taxon>Bacteria</taxon>
        <taxon>Bacillati</taxon>
        <taxon>Bacillota</taxon>
        <taxon>Bacilli</taxon>
        <taxon>Bacillales</taxon>
        <taxon>Paenibacillaceae</taxon>
        <taxon>Paenibacillus</taxon>
    </lineage>
</organism>
<feature type="transmembrane region" description="Helical" evidence="2">
    <location>
        <begin position="26"/>
        <end position="42"/>
    </location>
</feature>
<evidence type="ECO:0000256" key="1">
    <source>
        <dbReference type="SAM" id="Coils"/>
    </source>
</evidence>
<evidence type="ECO:0000313" key="4">
    <source>
        <dbReference type="Proteomes" id="UP000615455"/>
    </source>
</evidence>
<dbReference type="EMBL" id="BMHE01000010">
    <property type="protein sequence ID" value="GFZ78523.1"/>
    <property type="molecule type" value="Genomic_DNA"/>
</dbReference>
<feature type="transmembrane region" description="Helical" evidence="2">
    <location>
        <begin position="170"/>
        <end position="192"/>
    </location>
</feature>
<protein>
    <recommendedName>
        <fullName evidence="5">Type II secretion system protein GspF domain-containing protein</fullName>
    </recommendedName>
</protein>
<keyword evidence="4" id="KW-1185">Reference proteome</keyword>
<comment type="caution">
    <text evidence="3">The sequence shown here is derived from an EMBL/GenBank/DDBJ whole genome shotgun (WGS) entry which is preliminary data.</text>
</comment>
<name>A0ABQ1EMA9_9BACL</name>
<keyword evidence="1" id="KW-0175">Coiled coil</keyword>
<accession>A0ABQ1EMA9</accession>
<sequence>MGGALILAALGYAALQYPIFIFHLQPVYLLIGAICASIFLFADKKVLASLKQKRAQRIIREIYVISHHLLYYKGSNLHLHAKLSLCAAQTRSIRTPYQLLLNEWYQGSETAIINFKARLGTDEAVSFGETLNALRLNEHDSYYELLKQRIQDYKDKIELIRDSKKETVSYLLFVLAGLPILNTFRVFMYPWIAEGQRLFNTIN</sequence>
<evidence type="ECO:0000256" key="2">
    <source>
        <dbReference type="SAM" id="Phobius"/>
    </source>
</evidence>